<protein>
    <recommendedName>
        <fullName evidence="1">33 kDa chaperonin</fullName>
    </recommendedName>
    <alternativeName>
        <fullName evidence="1">Heat shock protein 33 homolog</fullName>
        <shortName evidence="1">HSP33</shortName>
    </alternativeName>
</protein>
<dbReference type="Proteomes" id="UP000371977">
    <property type="component" value="Unassembled WGS sequence"/>
</dbReference>
<dbReference type="PIRSF" id="PIRSF005261">
    <property type="entry name" value="Heat_shock_Hsp33"/>
    <property type="match status" value="1"/>
</dbReference>
<comment type="PTM">
    <text evidence="1">Under oxidizing conditions two disulfide bonds are formed involving the reactive cysteines. Under reducing conditions zinc is bound to the reactive cysteines and the protein is inactive.</text>
</comment>
<dbReference type="GO" id="GO:0044183">
    <property type="term" value="F:protein folding chaperone"/>
    <property type="evidence" value="ECO:0007669"/>
    <property type="project" value="TreeGrafter"/>
</dbReference>
<dbReference type="GO" id="GO:0051082">
    <property type="term" value="F:unfolded protein binding"/>
    <property type="evidence" value="ECO:0007669"/>
    <property type="project" value="UniProtKB-UniRule"/>
</dbReference>
<dbReference type="InterPro" id="IPR000397">
    <property type="entry name" value="Heat_shock_Hsp33"/>
</dbReference>
<keyword evidence="1" id="KW-0862">Zinc</keyword>
<evidence type="ECO:0000313" key="3">
    <source>
        <dbReference type="Proteomes" id="UP000371977"/>
    </source>
</evidence>
<dbReference type="GO" id="GO:0042026">
    <property type="term" value="P:protein refolding"/>
    <property type="evidence" value="ECO:0007669"/>
    <property type="project" value="TreeGrafter"/>
</dbReference>
<dbReference type="AlphaFoldDB" id="A0A6C2C3V5"/>
<accession>A0A6C2C3V5</accession>
<comment type="similarity">
    <text evidence="1">Belongs to the HSP33 family.</text>
</comment>
<keyword evidence="3" id="KW-1185">Reference proteome</keyword>
<keyword evidence="1" id="KW-1015">Disulfide bond</keyword>
<comment type="function">
    <text evidence="1">Redox regulated molecular chaperone. Protects both thermally unfolding and oxidatively damaged proteins from irreversible aggregation. Plays an important role in the bacterial defense system toward oxidative stress.</text>
</comment>
<dbReference type="RefSeq" id="WP_148623128.1">
    <property type="nucleotide sequence ID" value="NZ_SDGZ01000018.1"/>
</dbReference>
<comment type="caution">
    <text evidence="2">The sequence shown here is derived from an EMBL/GenBank/DDBJ whole genome shotgun (WGS) entry which is preliminary data.</text>
</comment>
<keyword evidence="1" id="KW-0676">Redox-active center</keyword>
<gene>
    <name evidence="1 2" type="primary">hslO</name>
    <name evidence="2" type="ORF">ESZ50_08420</name>
</gene>
<proteinExistence type="inferred from homology"/>
<dbReference type="EMBL" id="SDGZ01000018">
    <property type="protein sequence ID" value="TYC48527.1"/>
    <property type="molecule type" value="Genomic_DNA"/>
</dbReference>
<dbReference type="PANTHER" id="PTHR30111:SF1">
    <property type="entry name" value="33 KDA CHAPERONIN"/>
    <property type="match status" value="1"/>
</dbReference>
<dbReference type="OrthoDB" id="9776534at2"/>
<dbReference type="Pfam" id="PF01430">
    <property type="entry name" value="HSP33"/>
    <property type="match status" value="1"/>
</dbReference>
<sequence>MTDKLIRVTTMDGNFRAIAVDATVMMQEAAKFHDATPLGVEILGRALIGSLLVSNAVLKGEERLAVSIDGNGPAGKIVVEASATGAVRGYVSNPQVELPLLENGQVDVAGAVGTDGFLSVTKEIDFGEPFTGSVQLITGQIADDFTYYMAKSEQIPSAVAVSVKVDADSQVLAAGGFIISALPDATDEAIKALEEKLASFPNISVQLLDGFTPYDVLEKVFGHETIKLLSETDVALFPAMTKHEYGRMLGTLPVEQLQEMLRDDHGINIVDRFTGREIDFNEAELASIIEVKQAEAE</sequence>
<dbReference type="InterPro" id="IPR016153">
    <property type="entry name" value="Heat_shock_Hsp33_N"/>
</dbReference>
<comment type="caution">
    <text evidence="1">Lacks conserved residue(s) required for the propagation of feature annotation.</text>
</comment>
<reference evidence="2 3" key="1">
    <citation type="submission" date="2019-01" db="EMBL/GenBank/DDBJ databases">
        <title>Weissella sp. nov., a novel lactic acid bacterium isolated from animal feces.</title>
        <authorList>
            <person name="Wang L.-T."/>
        </authorList>
    </citation>
    <scope>NUCLEOTIDE SEQUENCE [LARGE SCALE GENOMIC DNA]</scope>
    <source>
        <strain evidence="2 3">8H-2</strain>
    </source>
</reference>
<evidence type="ECO:0000313" key="2">
    <source>
        <dbReference type="EMBL" id="TYC48527.1"/>
    </source>
</evidence>
<comment type="subcellular location">
    <subcellularLocation>
        <location evidence="1">Cytoplasm</location>
    </subcellularLocation>
</comment>
<dbReference type="Gene3D" id="3.55.30.10">
    <property type="entry name" value="Hsp33 domain"/>
    <property type="match status" value="1"/>
</dbReference>
<dbReference type="HAMAP" id="MF_00117">
    <property type="entry name" value="HslO"/>
    <property type="match status" value="1"/>
</dbReference>
<organism evidence="2 3">
    <name type="scientific">Weissella muntiaci</name>
    <dbReference type="NCBI Taxonomy" id="2508881"/>
    <lineage>
        <taxon>Bacteria</taxon>
        <taxon>Bacillati</taxon>
        <taxon>Bacillota</taxon>
        <taxon>Bacilli</taxon>
        <taxon>Lactobacillales</taxon>
        <taxon>Lactobacillaceae</taxon>
        <taxon>Weissella</taxon>
    </lineage>
</organism>
<dbReference type="PANTHER" id="PTHR30111">
    <property type="entry name" value="33 KDA CHAPERONIN"/>
    <property type="match status" value="1"/>
</dbReference>
<dbReference type="CDD" id="cd00498">
    <property type="entry name" value="Hsp33"/>
    <property type="match status" value="1"/>
</dbReference>
<evidence type="ECO:0000256" key="1">
    <source>
        <dbReference type="HAMAP-Rule" id="MF_00117"/>
    </source>
</evidence>
<dbReference type="SUPFAM" id="SSF64397">
    <property type="entry name" value="Hsp33 domain"/>
    <property type="match status" value="1"/>
</dbReference>
<name>A0A6C2C3V5_9LACO</name>
<keyword evidence="1" id="KW-0143">Chaperone</keyword>
<dbReference type="GO" id="GO:0005737">
    <property type="term" value="C:cytoplasm"/>
    <property type="evidence" value="ECO:0007669"/>
    <property type="project" value="UniProtKB-SubCell"/>
</dbReference>
<dbReference type="NCBIfam" id="NF001033">
    <property type="entry name" value="PRK00114.1"/>
    <property type="match status" value="1"/>
</dbReference>
<keyword evidence="1" id="KW-0963">Cytoplasm</keyword>